<keyword evidence="6 8" id="KW-0326">Glycosidase</keyword>
<keyword evidence="5 8" id="KW-0378">Hydrolase</keyword>
<keyword evidence="9" id="KW-0732">Signal</keyword>
<reference evidence="11" key="1">
    <citation type="submission" date="2024-06" db="EMBL/GenBank/DDBJ databases">
        <authorList>
            <person name="Ryan C."/>
        </authorList>
    </citation>
    <scope>NUCLEOTIDE SEQUENCE [LARGE SCALE GENOMIC DNA]</scope>
</reference>
<dbReference type="AlphaFoldDB" id="A0ABC9EE63"/>
<dbReference type="Proteomes" id="UP001497457">
    <property type="component" value="Chromosome 4rd"/>
</dbReference>
<evidence type="ECO:0000256" key="4">
    <source>
        <dbReference type="ARBA" id="ARBA00022525"/>
    </source>
</evidence>
<dbReference type="InterPro" id="IPR011050">
    <property type="entry name" value="Pectin_lyase_fold/virulence"/>
</dbReference>
<dbReference type="EMBL" id="OZ075114">
    <property type="protein sequence ID" value="CAL5056677.1"/>
    <property type="molecule type" value="Genomic_DNA"/>
</dbReference>
<evidence type="ECO:0000256" key="1">
    <source>
        <dbReference type="ARBA" id="ARBA00004191"/>
    </source>
</evidence>
<dbReference type="SUPFAM" id="SSF51126">
    <property type="entry name" value="Pectin lyase-like"/>
    <property type="match status" value="1"/>
</dbReference>
<dbReference type="InterPro" id="IPR000743">
    <property type="entry name" value="Glyco_hydro_28"/>
</dbReference>
<comment type="subcellular location">
    <subcellularLocation>
        <location evidence="1">Secreted</location>
        <location evidence="1">Cell wall</location>
    </subcellularLocation>
</comment>
<dbReference type="Pfam" id="PF00295">
    <property type="entry name" value="Glyco_hydro_28"/>
    <property type="match status" value="2"/>
</dbReference>
<reference evidence="10 11" key="2">
    <citation type="submission" date="2024-10" db="EMBL/GenBank/DDBJ databases">
        <authorList>
            <person name="Ryan C."/>
        </authorList>
    </citation>
    <scope>NUCLEOTIDE SEQUENCE [LARGE SCALE GENOMIC DNA]</scope>
</reference>
<evidence type="ECO:0000256" key="8">
    <source>
        <dbReference type="RuleBase" id="RU361169"/>
    </source>
</evidence>
<evidence type="ECO:0000256" key="7">
    <source>
        <dbReference type="ARBA" id="ARBA00023316"/>
    </source>
</evidence>
<dbReference type="Gene3D" id="2.160.20.10">
    <property type="entry name" value="Single-stranded right-handed beta-helix, Pectin lyase-like"/>
    <property type="match status" value="2"/>
</dbReference>
<name>A0ABC9EE63_9POAL</name>
<evidence type="ECO:0000256" key="6">
    <source>
        <dbReference type="ARBA" id="ARBA00023295"/>
    </source>
</evidence>
<keyword evidence="11" id="KW-1185">Reference proteome</keyword>
<dbReference type="GO" id="GO:0016798">
    <property type="term" value="F:hydrolase activity, acting on glycosyl bonds"/>
    <property type="evidence" value="ECO:0007669"/>
    <property type="project" value="UniProtKB-KW"/>
</dbReference>
<organism evidence="10 11">
    <name type="scientific">Urochloa decumbens</name>
    <dbReference type="NCBI Taxonomy" id="240449"/>
    <lineage>
        <taxon>Eukaryota</taxon>
        <taxon>Viridiplantae</taxon>
        <taxon>Streptophyta</taxon>
        <taxon>Embryophyta</taxon>
        <taxon>Tracheophyta</taxon>
        <taxon>Spermatophyta</taxon>
        <taxon>Magnoliopsida</taxon>
        <taxon>Liliopsida</taxon>
        <taxon>Poales</taxon>
        <taxon>Poaceae</taxon>
        <taxon>PACMAD clade</taxon>
        <taxon>Panicoideae</taxon>
        <taxon>Panicodae</taxon>
        <taxon>Paniceae</taxon>
        <taxon>Melinidinae</taxon>
        <taxon>Urochloa</taxon>
    </lineage>
</organism>
<feature type="signal peptide" evidence="9">
    <location>
        <begin position="1"/>
        <end position="20"/>
    </location>
</feature>
<dbReference type="PANTHER" id="PTHR31375">
    <property type="match status" value="1"/>
</dbReference>
<protein>
    <submittedName>
        <fullName evidence="10">Uncharacterized protein</fullName>
    </submittedName>
</protein>
<proteinExistence type="inferred from homology"/>
<dbReference type="GO" id="GO:0071555">
    <property type="term" value="P:cell wall organization"/>
    <property type="evidence" value="ECO:0007669"/>
    <property type="project" value="UniProtKB-KW"/>
</dbReference>
<sequence>MEARLALLVVALLAPMSAAAANVFNVKNYGSKGNGVVDDTKPLMSAWKAACAAAGAVMLVVPAGTYRIHGGVNGLTVTGGVIDGQGASSWPFNKCPIHKDCKVLPTSVLFVNNQNTVVKDLTSVNPKFFHIALLGTKNVRISGLKIDAPSTSPNTDGIHIERSAGVSKSNAARMVFENLVMKDVQNPVIIDQKYCPYYSCKHKYVSGVTIKDITFKNVKGTATTPVAVMLRCGVPCQGLVLQDVNLKYKGQGTASAKCENVEAKYVGVQLPKPCP</sequence>
<evidence type="ECO:0000256" key="9">
    <source>
        <dbReference type="SAM" id="SignalP"/>
    </source>
</evidence>
<keyword evidence="7" id="KW-0961">Cell wall biogenesis/degradation</keyword>
<evidence type="ECO:0000256" key="2">
    <source>
        <dbReference type="ARBA" id="ARBA00008834"/>
    </source>
</evidence>
<accession>A0ABC9EE63</accession>
<gene>
    <name evidence="10" type="ORF">URODEC1_LOCUS95186</name>
</gene>
<evidence type="ECO:0000256" key="3">
    <source>
        <dbReference type="ARBA" id="ARBA00022512"/>
    </source>
</evidence>
<keyword evidence="4" id="KW-0964">Secreted</keyword>
<evidence type="ECO:0000256" key="5">
    <source>
        <dbReference type="ARBA" id="ARBA00022801"/>
    </source>
</evidence>
<evidence type="ECO:0000313" key="10">
    <source>
        <dbReference type="EMBL" id="CAL5056677.1"/>
    </source>
</evidence>
<keyword evidence="3" id="KW-0134">Cell wall</keyword>
<dbReference type="InterPro" id="IPR012334">
    <property type="entry name" value="Pectin_lyas_fold"/>
</dbReference>
<feature type="chain" id="PRO_5044865406" evidence="9">
    <location>
        <begin position="21"/>
        <end position="275"/>
    </location>
</feature>
<evidence type="ECO:0000313" key="11">
    <source>
        <dbReference type="Proteomes" id="UP001497457"/>
    </source>
</evidence>
<comment type="similarity">
    <text evidence="2 8">Belongs to the glycosyl hydrolase 28 family.</text>
</comment>